<dbReference type="VEuPathDB" id="GiardiaDB:DHA2_152281"/>
<evidence type="ECO:0000259" key="2">
    <source>
        <dbReference type="Pfam" id="PF25793"/>
    </source>
</evidence>
<protein>
    <recommendedName>
        <fullName evidence="2">Nuclear factor related to kappa-B-binding protein second winged helix domain-containing protein</fullName>
    </recommendedName>
</protein>
<name>V6TGT9_GIAIN</name>
<dbReference type="VEuPathDB" id="GiardiaDB:QR46_2119"/>
<gene>
    <name evidence="3" type="ORF">DHA2_152281</name>
</gene>
<feature type="region of interest" description="Disordered" evidence="1">
    <location>
        <begin position="219"/>
        <end position="253"/>
    </location>
</feature>
<dbReference type="Proteomes" id="UP000018320">
    <property type="component" value="Unassembled WGS sequence"/>
</dbReference>
<dbReference type="VEuPathDB" id="GiardiaDB:GL50581_433"/>
<proteinExistence type="predicted"/>
<feature type="compositionally biased region" description="Polar residues" evidence="1">
    <location>
        <begin position="832"/>
        <end position="841"/>
    </location>
</feature>
<feature type="domain" description="Nuclear factor related to kappa-B-binding protein second winged helix" evidence="2">
    <location>
        <begin position="1120"/>
        <end position="1254"/>
    </location>
</feature>
<feature type="compositionally biased region" description="Polar residues" evidence="1">
    <location>
        <begin position="219"/>
        <end position="230"/>
    </location>
</feature>
<dbReference type="Pfam" id="PF25793">
    <property type="entry name" value="WHD_2nd_NFRKB"/>
    <property type="match status" value="1"/>
</dbReference>
<accession>V6TGT9</accession>
<organism evidence="3 4">
    <name type="scientific">Giardia intestinalis</name>
    <name type="common">Giardia lamblia</name>
    <dbReference type="NCBI Taxonomy" id="5741"/>
    <lineage>
        <taxon>Eukaryota</taxon>
        <taxon>Metamonada</taxon>
        <taxon>Diplomonadida</taxon>
        <taxon>Hexamitidae</taxon>
        <taxon>Giardiinae</taxon>
        <taxon>Giardia</taxon>
    </lineage>
</organism>
<comment type="caution">
    <text evidence="3">The sequence shown here is derived from an EMBL/GenBank/DDBJ whole genome shotgun (WGS) entry which is preliminary data.</text>
</comment>
<sequence>METVGNVAMPPSVSTAQNLRYRILVEHACLDAQLQELREVLGWSEGQACQSKYSLSMEHVISNLHFTKDVIFPFKLQDVTLQNITPSWLLEYTSTNGINQPIQLTEQSILEALGLSSVLSVTSSKFGEARMPLHLPVKRLLKDPSATSIKTYPPPYHTINHSEALLTASSPSLEYTKASLPKMRRAHGFSSVPSPQRLEADSYWAQNLKDNISAIMETNSYTSPDNSEQPTPIFDSPHQAPSTDSSDAGPGQLTEVLKHSSLGIHRDIGHDLKPNYYHPVSFSAALRKTALSSSGNTSQNTQRRRSPIATSSIFKTLLSKIEAIPALHSSEITAVTHYLNADRVIVRSTKNAVVNGMIDTKTDLDQDLDQIQRTLQLGPPKGKDSMECELFSLQPIEPYDPVPFVLPEQALHTATLRRHGTSEPICVSSLAVEKVAELQAINNVPFVVGSLKATFFMGEKLARTFPMLPAFNRPGSSSFATDAAVFPAIHMLVNTMEYRRPLSKTKLSQFTRAAVKRVFQTFTSVPSQLLTSQDPEKFILSFTSFEDKCELSGKSILTELYSGIRTVPTSTVDAQRTSAVSSLLKPPGIQTTPENMPAAKATASPAIQVLHLHAAAAEYSLNTAIPQLAGFLSTASVDQTADSLRTHPTICHFLVALLAHQKNDSYISSPYSHASNDPLFYMDETGVTRTLDESIGECSKIQGRKSALLPHILVAIRDTYTLVPNLLIPEGVPVTEAVLTALNYMTSPSAALIDELIPQCIQANQGKQLKFTATESLFDSAGGTPFHETGPQFHGCFDALEPSTVQSSVIDTSKKSHRLPASLSSVEPPLKQSRTPSNPRNELLSSFVRANTLLQAAISICSSATGGPSPAQLAHAVLTNSCSKNIVSTASLFKQYRDSVDNTLLDDPLTDSLLTMAQNRTTINLIQRGYFESFAQYIITPIKLQGIKYAASDYFSFISDSSQHLRKADASLNSALSAAESKGKMAGEKSFGDVKLLLPMTEPSKAAILAITSPILGEYRLLTNTGASGPTFPANATYYGIDIAVINAIGYAVSYLLLLSSHEYKLLPKTSPDELMTPQTSHLYVQTRINAVSRVRQDKNTTLSFIKEASFQYTNGETLTYRAQEKMRFYLLPNYPFVYVIRGHRVPVVPIQRSPTQRLPDIPANPSILPRTVSKAFVVRDALARLAGRFGTINDVSDTCCDSGFYFHQDDPKLTSAISTILDRLHQAFYDKEAERKVCTYISAMKLWIYVHGKVELFYDPALRKDNRYSDSYPHGLDNIYQRGK</sequence>
<reference evidence="3 4" key="2">
    <citation type="journal article" date="2013" name="Genome Biol. Evol.">
        <title>Genome sequencing of Giardia lamblia genotypes A2 and B isolates (DH and GS) and comparative analysis with the genomes of genotypes A1 and E (WB and Pig).</title>
        <authorList>
            <person name="Adam R.D."/>
            <person name="Dahlstrom E.W."/>
            <person name="Martens C.A."/>
            <person name="Bruno D.P."/>
            <person name="Barbian K.D."/>
            <person name="Ricklefs S.M."/>
            <person name="Hernandez M.M."/>
            <person name="Narla N.P."/>
            <person name="Patel R.B."/>
            <person name="Porcella S.F."/>
            <person name="Nash T.E."/>
        </authorList>
    </citation>
    <scope>NUCLEOTIDE SEQUENCE [LARGE SCALE GENOMIC DNA]</scope>
    <source>
        <strain evidence="3 4">DH</strain>
    </source>
</reference>
<feature type="region of interest" description="Disordered" evidence="1">
    <location>
        <begin position="811"/>
        <end position="841"/>
    </location>
</feature>
<dbReference type="EMBL" id="AHGT01000055">
    <property type="protein sequence ID" value="ESU36140.1"/>
    <property type="molecule type" value="Genomic_DNA"/>
</dbReference>
<evidence type="ECO:0000256" key="1">
    <source>
        <dbReference type="SAM" id="MobiDB-lite"/>
    </source>
</evidence>
<evidence type="ECO:0000313" key="4">
    <source>
        <dbReference type="Proteomes" id="UP000018320"/>
    </source>
</evidence>
<reference evidence="4" key="1">
    <citation type="submission" date="2012-02" db="EMBL/GenBank/DDBJ databases">
        <title>Genome sequencing of Giardia lamblia Genotypes A2 and B isolates (DH and GS) and comparative analysis with the genomes of Genotypes A1 and E (WB and Pig).</title>
        <authorList>
            <person name="Adam R."/>
            <person name="Dahlstrom E."/>
            <person name="Martens C."/>
            <person name="Bruno D."/>
            <person name="Barbian K."/>
            <person name="Porcella S.F."/>
            <person name="Nash T."/>
        </authorList>
    </citation>
    <scope>NUCLEOTIDE SEQUENCE</scope>
    <source>
        <strain evidence="4">DH</strain>
    </source>
</reference>
<evidence type="ECO:0000313" key="3">
    <source>
        <dbReference type="EMBL" id="ESU36140.1"/>
    </source>
</evidence>
<dbReference type="VEuPathDB" id="GiardiaDB:GL50803_0014391"/>
<dbReference type="InterPro" id="IPR057748">
    <property type="entry name" value="NFRKB_WH_2"/>
</dbReference>